<evidence type="ECO:0000256" key="4">
    <source>
        <dbReference type="RuleBase" id="RU367022"/>
    </source>
</evidence>
<dbReference type="EMBL" id="GEGO01005064">
    <property type="protein sequence ID" value="JAR90340.1"/>
    <property type="molecule type" value="Transcribed_RNA"/>
</dbReference>
<keyword evidence="4" id="KW-0187">Copper transport</keyword>
<organism evidence="5">
    <name type="scientific">Ixodes ricinus</name>
    <name type="common">Common tick</name>
    <name type="synonym">Acarus ricinus</name>
    <dbReference type="NCBI Taxonomy" id="34613"/>
    <lineage>
        <taxon>Eukaryota</taxon>
        <taxon>Metazoa</taxon>
        <taxon>Ecdysozoa</taxon>
        <taxon>Arthropoda</taxon>
        <taxon>Chelicerata</taxon>
        <taxon>Arachnida</taxon>
        <taxon>Acari</taxon>
        <taxon>Parasitiformes</taxon>
        <taxon>Ixodida</taxon>
        <taxon>Ixodoidea</taxon>
        <taxon>Ixodidae</taxon>
        <taxon>Ixodinae</taxon>
        <taxon>Ixodes</taxon>
    </lineage>
</organism>
<reference evidence="5" key="1">
    <citation type="journal article" date="2018" name="PLoS Negl. Trop. Dis.">
        <title>Sialome diversity of ticks revealed by RNAseq of single tick salivary glands.</title>
        <authorList>
            <person name="Perner J."/>
            <person name="Kropackova S."/>
            <person name="Kopacek P."/>
            <person name="Ribeiro J.M."/>
        </authorList>
    </citation>
    <scope>NUCLEOTIDE SEQUENCE</scope>
    <source>
        <strain evidence="5">Siblings of single egg batch collected in Ceske Budejovice</strain>
        <tissue evidence="5">Salivary glands</tissue>
    </source>
</reference>
<protein>
    <recommendedName>
        <fullName evidence="4">Copper transport protein</fullName>
    </recommendedName>
</protein>
<comment type="similarity">
    <text evidence="4">Belongs to the copper transporter (Ctr) (TC 1.A.56) family. SLC31A subfamily.</text>
</comment>
<keyword evidence="4" id="KW-0406">Ion transport</keyword>
<dbReference type="AlphaFoldDB" id="A0A147BHR1"/>
<dbReference type="GO" id="GO:0016020">
    <property type="term" value="C:membrane"/>
    <property type="evidence" value="ECO:0007669"/>
    <property type="project" value="UniProtKB-SubCell"/>
</dbReference>
<dbReference type="InterPro" id="IPR007274">
    <property type="entry name" value="Cop_transporter"/>
</dbReference>
<evidence type="ECO:0000256" key="2">
    <source>
        <dbReference type="ARBA" id="ARBA00022989"/>
    </source>
</evidence>
<evidence type="ECO:0000313" key="5">
    <source>
        <dbReference type="EMBL" id="JAR90340.1"/>
    </source>
</evidence>
<evidence type="ECO:0000256" key="1">
    <source>
        <dbReference type="ARBA" id="ARBA00022692"/>
    </source>
</evidence>
<keyword evidence="3 4" id="KW-0472">Membrane</keyword>
<evidence type="ECO:0000256" key="3">
    <source>
        <dbReference type="ARBA" id="ARBA00023136"/>
    </source>
</evidence>
<keyword evidence="4" id="KW-0186">Copper</keyword>
<name>A0A147BHR1_IXORI</name>
<sequence length="173" mass="19229">MEVMMGHHSYFEFTTHVENLLFKGLTSSSLGGESLPASNGLLGLCLGVAAFSVLYESITASRHYLVEVQKQTPQSTWEPRSERSRLECAPGESQVDLLYGTMDAHRWTRLKFHMVQTLLHGLQVTMGFFIMLIIMRYNGWIAITVLVASGLAHYCLGLLLLGKPLGMPSSVPR</sequence>
<dbReference type="GO" id="GO:0005375">
    <property type="term" value="F:copper ion transmembrane transporter activity"/>
    <property type="evidence" value="ECO:0007669"/>
    <property type="project" value="UniProtKB-UniRule"/>
</dbReference>
<feature type="transmembrane region" description="Helical" evidence="4">
    <location>
        <begin position="112"/>
        <end position="134"/>
    </location>
</feature>
<keyword evidence="2 4" id="KW-1133">Transmembrane helix</keyword>
<dbReference type="PANTHER" id="PTHR12483:SF115">
    <property type="entry name" value="COPPER TRANSPORT PROTEIN"/>
    <property type="match status" value="1"/>
</dbReference>
<dbReference type="Pfam" id="PF04145">
    <property type="entry name" value="Ctr"/>
    <property type="match status" value="1"/>
</dbReference>
<comment type="subcellular location">
    <subcellularLocation>
        <location evidence="4">Membrane</location>
        <topology evidence="4">Multi-pass membrane protein</topology>
    </subcellularLocation>
</comment>
<proteinExistence type="inferred from homology"/>
<keyword evidence="4" id="KW-0813">Transport</keyword>
<accession>A0A147BHR1</accession>
<feature type="transmembrane region" description="Helical" evidence="4">
    <location>
        <begin position="140"/>
        <end position="161"/>
    </location>
</feature>
<keyword evidence="1 4" id="KW-0812">Transmembrane</keyword>
<dbReference type="PANTHER" id="PTHR12483">
    <property type="entry name" value="SOLUTE CARRIER FAMILY 31 COPPER TRANSPORTERS"/>
    <property type="match status" value="1"/>
</dbReference>